<proteinExistence type="predicted"/>
<evidence type="ECO:0000256" key="3">
    <source>
        <dbReference type="ARBA" id="ARBA00022679"/>
    </source>
</evidence>
<evidence type="ECO:0000256" key="5">
    <source>
        <dbReference type="ARBA" id="ARBA00022777"/>
    </source>
</evidence>
<sequence>MVHHLAQILELMRTVPKLLTTGGEYSRDFFDRSGKLKHIKKLRYRRLRDVLHDTFLVPPEDADAASVFLLPMLEMDMSKRASAQQMLKSPWLQETTT</sequence>
<keyword evidence="4" id="KW-0547">Nucleotide-binding</keyword>
<evidence type="ECO:0000256" key="4">
    <source>
        <dbReference type="ARBA" id="ARBA00022741"/>
    </source>
</evidence>
<comment type="catalytic activity">
    <reaction evidence="8">
        <text>L-seryl-[protein] + ATP = O-phospho-L-seryl-[protein] + ADP + H(+)</text>
        <dbReference type="Rhea" id="RHEA:17989"/>
        <dbReference type="Rhea" id="RHEA-COMP:9863"/>
        <dbReference type="Rhea" id="RHEA-COMP:11604"/>
        <dbReference type="ChEBI" id="CHEBI:15378"/>
        <dbReference type="ChEBI" id="CHEBI:29999"/>
        <dbReference type="ChEBI" id="CHEBI:30616"/>
        <dbReference type="ChEBI" id="CHEBI:83421"/>
        <dbReference type="ChEBI" id="CHEBI:456216"/>
        <dbReference type="EC" id="2.7.11.1"/>
    </reaction>
</comment>
<evidence type="ECO:0000256" key="8">
    <source>
        <dbReference type="ARBA" id="ARBA00048679"/>
    </source>
</evidence>
<dbReference type="EC" id="2.7.11.1" evidence="1"/>
<dbReference type="PANTHER" id="PTHR47634:SF9">
    <property type="entry name" value="PROTEIN KINASE DOMAIN-CONTAINING PROTEIN-RELATED"/>
    <property type="match status" value="1"/>
</dbReference>
<dbReference type="SUPFAM" id="SSF56112">
    <property type="entry name" value="Protein kinase-like (PK-like)"/>
    <property type="match status" value="1"/>
</dbReference>
<gene>
    <name evidence="9" type="ORF">HPULCUR_005138</name>
</gene>
<evidence type="ECO:0000256" key="1">
    <source>
        <dbReference type="ARBA" id="ARBA00012513"/>
    </source>
</evidence>
<keyword evidence="6" id="KW-0067">ATP-binding</keyword>
<dbReference type="PANTHER" id="PTHR47634">
    <property type="entry name" value="PROTEIN KINASE DOMAIN-CONTAINING PROTEIN-RELATED"/>
    <property type="match status" value="1"/>
</dbReference>
<protein>
    <recommendedName>
        <fullName evidence="1">non-specific serine/threonine protein kinase</fullName>
        <ecNumber evidence="1">2.7.11.1</ecNumber>
    </recommendedName>
</protein>
<evidence type="ECO:0000313" key="10">
    <source>
        <dbReference type="Proteomes" id="UP001476247"/>
    </source>
</evidence>
<comment type="catalytic activity">
    <reaction evidence="7">
        <text>L-threonyl-[protein] + ATP = O-phospho-L-threonyl-[protein] + ADP + H(+)</text>
        <dbReference type="Rhea" id="RHEA:46608"/>
        <dbReference type="Rhea" id="RHEA-COMP:11060"/>
        <dbReference type="Rhea" id="RHEA-COMP:11605"/>
        <dbReference type="ChEBI" id="CHEBI:15378"/>
        <dbReference type="ChEBI" id="CHEBI:30013"/>
        <dbReference type="ChEBI" id="CHEBI:30616"/>
        <dbReference type="ChEBI" id="CHEBI:61977"/>
        <dbReference type="ChEBI" id="CHEBI:456216"/>
        <dbReference type="EC" id="2.7.11.1"/>
    </reaction>
</comment>
<dbReference type="InterPro" id="IPR011009">
    <property type="entry name" value="Kinase-like_dom_sf"/>
</dbReference>
<name>A0ABP9XYD9_9FUNG</name>
<evidence type="ECO:0000256" key="2">
    <source>
        <dbReference type="ARBA" id="ARBA00022527"/>
    </source>
</evidence>
<dbReference type="EMBL" id="BAABUJ010000013">
    <property type="protein sequence ID" value="GAA5799721.1"/>
    <property type="molecule type" value="Genomic_DNA"/>
</dbReference>
<evidence type="ECO:0000256" key="6">
    <source>
        <dbReference type="ARBA" id="ARBA00022840"/>
    </source>
</evidence>
<keyword evidence="10" id="KW-1185">Reference proteome</keyword>
<reference evidence="9 10" key="1">
    <citation type="submission" date="2024-04" db="EMBL/GenBank/DDBJ databases">
        <title>genome sequences of Mucor flavus KT1a and Helicostylum pulchrum KT1b strains isolation_sourced from the surface of a dry-aged beef.</title>
        <authorList>
            <person name="Toyotome T."/>
            <person name="Hosono M."/>
            <person name="Torimaru M."/>
            <person name="Fukuda K."/>
            <person name="Mikami N."/>
        </authorList>
    </citation>
    <scope>NUCLEOTIDE SEQUENCE [LARGE SCALE GENOMIC DNA]</scope>
    <source>
        <strain evidence="9 10">KT1b</strain>
    </source>
</reference>
<keyword evidence="3" id="KW-0808">Transferase</keyword>
<dbReference type="Gene3D" id="1.10.510.10">
    <property type="entry name" value="Transferase(Phosphotransferase) domain 1"/>
    <property type="match status" value="1"/>
</dbReference>
<dbReference type="Proteomes" id="UP001476247">
    <property type="component" value="Unassembled WGS sequence"/>
</dbReference>
<dbReference type="InterPro" id="IPR051334">
    <property type="entry name" value="SRPK"/>
</dbReference>
<keyword evidence="5" id="KW-0418">Kinase</keyword>
<keyword evidence="2" id="KW-0723">Serine/threonine-protein kinase</keyword>
<evidence type="ECO:0000256" key="7">
    <source>
        <dbReference type="ARBA" id="ARBA00047899"/>
    </source>
</evidence>
<comment type="caution">
    <text evidence="9">The sequence shown here is derived from an EMBL/GenBank/DDBJ whole genome shotgun (WGS) entry which is preliminary data.</text>
</comment>
<accession>A0ABP9XYD9</accession>
<organism evidence="9 10">
    <name type="scientific">Helicostylum pulchrum</name>
    <dbReference type="NCBI Taxonomy" id="562976"/>
    <lineage>
        <taxon>Eukaryota</taxon>
        <taxon>Fungi</taxon>
        <taxon>Fungi incertae sedis</taxon>
        <taxon>Mucoromycota</taxon>
        <taxon>Mucoromycotina</taxon>
        <taxon>Mucoromycetes</taxon>
        <taxon>Mucorales</taxon>
        <taxon>Mucorineae</taxon>
        <taxon>Mucoraceae</taxon>
        <taxon>Helicostylum</taxon>
    </lineage>
</organism>
<evidence type="ECO:0000313" key="9">
    <source>
        <dbReference type="EMBL" id="GAA5799721.1"/>
    </source>
</evidence>